<comment type="similarity">
    <text evidence="1">Belongs to the 'GDXG' lipolytic enzyme family.</text>
</comment>
<dbReference type="RefSeq" id="WP_101459724.1">
    <property type="nucleotide sequence ID" value="NZ_CP025408.1"/>
</dbReference>
<dbReference type="Gene3D" id="3.40.50.1820">
    <property type="entry name" value="alpha/beta hydrolase"/>
    <property type="match status" value="1"/>
</dbReference>
<accession>A0A2K9F1P4</accession>
<dbReference type="EMBL" id="CP025408">
    <property type="protein sequence ID" value="AUH33051.1"/>
    <property type="molecule type" value="Genomic_DNA"/>
</dbReference>
<dbReference type="InterPro" id="IPR002168">
    <property type="entry name" value="Lipase_GDXG_HIS_AS"/>
</dbReference>
<protein>
    <submittedName>
        <fullName evidence="4">Lipolytic protein</fullName>
    </submittedName>
</protein>
<dbReference type="KEGG" id="paro:CUV01_06280"/>
<sequence>MDIADFERQFDQGLTAMADLPLPNARQYYDALCASFAPALPNGMTLTDDRIGNVPVRRHIPRHHNPGVVVYIHGGGFNLGSLDSHQGVAAGLAEALSREVVSIGYRLLPEAGYADALDDCRQVIAEISPAALVGDSAGGRLILDLCHDPDASPPLGLIYPPAGTLTAETLGPDAPLLSRDDVFAAWEAMAQGSPAVDDLSPPARQIEVLAVSRDPLTAPLEDAVSRWREDGAEVGYYLAADMLHGCLHAREQLPAMAEAWRSFCHALKQRLDN</sequence>
<dbReference type="PANTHER" id="PTHR23024">
    <property type="entry name" value="ARYLACETAMIDE DEACETYLASE"/>
    <property type="match status" value="1"/>
</dbReference>
<reference evidence="4 5" key="1">
    <citation type="submission" date="2017-12" db="EMBL/GenBank/DDBJ databases">
        <authorList>
            <person name="Hurst M.R.H."/>
        </authorList>
    </citation>
    <scope>NUCLEOTIDE SEQUENCE [LARGE SCALE GENOMIC DNA]</scope>
    <source>
        <strain evidence="4 5">BM15</strain>
    </source>
</reference>
<evidence type="ECO:0000256" key="2">
    <source>
        <dbReference type="ARBA" id="ARBA00022801"/>
    </source>
</evidence>
<organism evidence="4 5">
    <name type="scientific">Paracoccus tegillarcae</name>
    <dbReference type="NCBI Taxonomy" id="1529068"/>
    <lineage>
        <taxon>Bacteria</taxon>
        <taxon>Pseudomonadati</taxon>
        <taxon>Pseudomonadota</taxon>
        <taxon>Alphaproteobacteria</taxon>
        <taxon>Rhodobacterales</taxon>
        <taxon>Paracoccaceae</taxon>
        <taxon>Paracoccus</taxon>
    </lineage>
</organism>
<dbReference type="PROSITE" id="PS01173">
    <property type="entry name" value="LIPASE_GDXG_HIS"/>
    <property type="match status" value="1"/>
</dbReference>
<dbReference type="InterPro" id="IPR013094">
    <property type="entry name" value="AB_hydrolase_3"/>
</dbReference>
<evidence type="ECO:0000256" key="1">
    <source>
        <dbReference type="ARBA" id="ARBA00010515"/>
    </source>
</evidence>
<keyword evidence="5" id="KW-1185">Reference proteome</keyword>
<dbReference type="InterPro" id="IPR050466">
    <property type="entry name" value="Carboxylest/Gibb_receptor"/>
</dbReference>
<gene>
    <name evidence="4" type="ORF">CUV01_06280</name>
</gene>
<dbReference type="OrthoDB" id="9806180at2"/>
<dbReference type="AlphaFoldDB" id="A0A2K9F1P4"/>
<dbReference type="InterPro" id="IPR029058">
    <property type="entry name" value="AB_hydrolase_fold"/>
</dbReference>
<dbReference type="SUPFAM" id="SSF53474">
    <property type="entry name" value="alpha/beta-Hydrolases"/>
    <property type="match status" value="1"/>
</dbReference>
<evidence type="ECO:0000313" key="4">
    <source>
        <dbReference type="EMBL" id="AUH33051.1"/>
    </source>
</evidence>
<feature type="domain" description="Alpha/beta hydrolase fold-3" evidence="3">
    <location>
        <begin position="69"/>
        <end position="247"/>
    </location>
</feature>
<proteinExistence type="inferred from homology"/>
<dbReference type="Pfam" id="PF07859">
    <property type="entry name" value="Abhydrolase_3"/>
    <property type="match status" value="1"/>
</dbReference>
<keyword evidence="2" id="KW-0378">Hydrolase</keyword>
<dbReference type="PANTHER" id="PTHR23024:SF24">
    <property type="entry name" value="ALPHA_BETA HYDROLASE FOLD-3 DOMAIN-CONTAINING PROTEIN"/>
    <property type="match status" value="1"/>
</dbReference>
<evidence type="ECO:0000313" key="5">
    <source>
        <dbReference type="Proteomes" id="UP000233742"/>
    </source>
</evidence>
<dbReference type="Proteomes" id="UP000233742">
    <property type="component" value="Chromosome"/>
</dbReference>
<evidence type="ECO:0000259" key="3">
    <source>
        <dbReference type="Pfam" id="PF07859"/>
    </source>
</evidence>
<dbReference type="GO" id="GO:0016787">
    <property type="term" value="F:hydrolase activity"/>
    <property type="evidence" value="ECO:0007669"/>
    <property type="project" value="UniProtKB-KW"/>
</dbReference>
<name>A0A2K9F1P4_9RHOB</name>